<keyword evidence="1" id="KW-0175">Coiled coil</keyword>
<feature type="domain" description="FBD" evidence="3">
    <location>
        <begin position="390"/>
        <end position="468"/>
    </location>
</feature>
<dbReference type="EMBL" id="JAEFBK010000010">
    <property type="protein sequence ID" value="KAG7561376.1"/>
    <property type="molecule type" value="Genomic_DNA"/>
</dbReference>
<dbReference type="Pfam" id="PF00646">
    <property type="entry name" value="F-box"/>
    <property type="match status" value="1"/>
</dbReference>
<dbReference type="Pfam" id="PF08387">
    <property type="entry name" value="FBD"/>
    <property type="match status" value="1"/>
</dbReference>
<feature type="region of interest" description="Disordered" evidence="2">
    <location>
        <begin position="571"/>
        <end position="597"/>
    </location>
</feature>
<dbReference type="PANTHER" id="PTHR31293:SF16">
    <property type="entry name" value="RNI-LIKE SUPERFAMILY PROTEIN"/>
    <property type="match status" value="1"/>
</dbReference>
<dbReference type="InterPro" id="IPR006566">
    <property type="entry name" value="FBD"/>
</dbReference>
<keyword evidence="5" id="KW-1185">Reference proteome</keyword>
<evidence type="ECO:0000313" key="5">
    <source>
        <dbReference type="Proteomes" id="UP000694240"/>
    </source>
</evidence>
<accession>A0A8T1ZPJ7</accession>
<sequence length="597" mass="68358">MDRISSLPDELLCHILAFFTTKEAALTSVLSKRWLNLWTLVPNLEIDDSAFLHPEEGKRERDEILQSFMDFVDRVLAVQGDSPIKKFSLKCQTGIDTDRVNPWICNVLHRGVSDLELFLEFPRYNYDSPSEDEYFLPKEMFVSRTLVELKLRSKFGVDWWRGSRGTFLPMLKSLDINTDRISLGEKLEMFLPSFPVLEELYMADFDWSESDESASSTCLRKLTIYGGFDDLKNLKSISFDTPSLVFLDYSDFVAEDYPTVNLTNLVDARLNLIVSDDQIELIRAPNDENEVLMRLRNVWKLISGIRNVQKLCFSADTLELLSLCCESIPVFNNLKFLRIKSNEDRGWQAMPVLLRNCPHLETLVLEGLLHNVTDKCGDACDCISREDKGGSLLSCPVKKLHVRGFRGTIREKEMIRHFLESFPCLEEMEIDAEENDSTNVELPKVLKIVYNLHEEDSTEIVRCQQLFSYGSSIQSGDLSQTQMDEIYFEFAPRNKGRIYDMFIIMHGASSPVPPPPPQEMSQDYLQMQLDAANAKLAELKERQRDQEAKLAGYEAMFDMIVDQNPMLASALRAREANDSERAKASSGQEDDREEAGL</sequence>
<feature type="compositionally biased region" description="Basic and acidic residues" evidence="2">
    <location>
        <begin position="572"/>
        <end position="583"/>
    </location>
</feature>
<feature type="compositionally biased region" description="Acidic residues" evidence="2">
    <location>
        <begin position="588"/>
        <end position="597"/>
    </location>
</feature>
<dbReference type="Proteomes" id="UP000694240">
    <property type="component" value="Chromosome 10"/>
</dbReference>
<dbReference type="AlphaFoldDB" id="A0A8T1ZPJ7"/>
<dbReference type="SMART" id="SM00579">
    <property type="entry name" value="FBD"/>
    <property type="match status" value="1"/>
</dbReference>
<gene>
    <name evidence="4" type="ORF">ISN45_Aa05g027960</name>
</gene>
<evidence type="ECO:0000313" key="4">
    <source>
        <dbReference type="EMBL" id="KAG7561376.1"/>
    </source>
</evidence>
<evidence type="ECO:0000259" key="3">
    <source>
        <dbReference type="SMART" id="SM00579"/>
    </source>
</evidence>
<proteinExistence type="predicted"/>
<dbReference type="InterPro" id="IPR053781">
    <property type="entry name" value="F-box_AtFBL13-like"/>
</dbReference>
<evidence type="ECO:0000256" key="1">
    <source>
        <dbReference type="SAM" id="Coils"/>
    </source>
</evidence>
<comment type="caution">
    <text evidence="4">The sequence shown here is derived from an EMBL/GenBank/DDBJ whole genome shotgun (WGS) entry which is preliminary data.</text>
</comment>
<dbReference type="InterPro" id="IPR001810">
    <property type="entry name" value="F-box_dom"/>
</dbReference>
<reference evidence="4 5" key="1">
    <citation type="submission" date="2020-12" db="EMBL/GenBank/DDBJ databases">
        <title>Concerted genomic and epigenomic changes stabilize Arabidopsis allopolyploids.</title>
        <authorList>
            <person name="Chen Z."/>
        </authorList>
    </citation>
    <scope>NUCLEOTIDE SEQUENCE [LARGE SCALE GENOMIC DNA]</scope>
    <source>
        <strain evidence="4">Allo738</strain>
        <tissue evidence="4">Leaf</tissue>
    </source>
</reference>
<name>A0A8T1ZPJ7_9BRAS</name>
<feature type="coiled-coil region" evidence="1">
    <location>
        <begin position="522"/>
        <end position="556"/>
    </location>
</feature>
<dbReference type="InterPro" id="IPR055294">
    <property type="entry name" value="FBL60-like"/>
</dbReference>
<evidence type="ECO:0000256" key="2">
    <source>
        <dbReference type="SAM" id="MobiDB-lite"/>
    </source>
</evidence>
<dbReference type="CDD" id="cd22160">
    <property type="entry name" value="F-box_AtFBL13-like"/>
    <property type="match status" value="1"/>
</dbReference>
<protein>
    <submittedName>
        <fullName evidence="4">F-box-like domain superfamily</fullName>
    </submittedName>
</protein>
<dbReference type="PANTHER" id="PTHR31293">
    <property type="entry name" value="RNI-LIKE SUPERFAMILY PROTEIN"/>
    <property type="match status" value="1"/>
</dbReference>
<organism evidence="4 5">
    <name type="scientific">Arabidopsis thaliana x Arabidopsis arenosa</name>
    <dbReference type="NCBI Taxonomy" id="1240361"/>
    <lineage>
        <taxon>Eukaryota</taxon>
        <taxon>Viridiplantae</taxon>
        <taxon>Streptophyta</taxon>
        <taxon>Embryophyta</taxon>
        <taxon>Tracheophyta</taxon>
        <taxon>Spermatophyta</taxon>
        <taxon>Magnoliopsida</taxon>
        <taxon>eudicotyledons</taxon>
        <taxon>Gunneridae</taxon>
        <taxon>Pentapetalae</taxon>
        <taxon>rosids</taxon>
        <taxon>malvids</taxon>
        <taxon>Brassicales</taxon>
        <taxon>Brassicaceae</taxon>
        <taxon>Camelineae</taxon>
        <taxon>Arabidopsis</taxon>
    </lineage>
</organism>